<dbReference type="EMBL" id="AGUE01000101">
    <property type="protein sequence ID" value="EHK99984.1"/>
    <property type="molecule type" value="Genomic_DNA"/>
</dbReference>
<evidence type="ECO:0000313" key="2">
    <source>
        <dbReference type="Proteomes" id="UP000005446"/>
    </source>
</evidence>
<gene>
    <name evidence="1" type="ORF">M7I_4067</name>
</gene>
<reference evidence="1 2" key="1">
    <citation type="journal article" date="2012" name="Eukaryot. Cell">
        <title>Genome sequence of the fungus Glarea lozoyensis: the first genome sequence of a species from the Helotiaceae family.</title>
        <authorList>
            <person name="Youssar L."/>
            <person name="Gruening B.A."/>
            <person name="Erxleben A."/>
            <person name="Guenther S."/>
            <person name="Huettel W."/>
        </authorList>
    </citation>
    <scope>NUCLEOTIDE SEQUENCE [LARGE SCALE GENOMIC DNA]</scope>
    <source>
        <strain evidence="2">ATCC 74030 / MF5533</strain>
    </source>
</reference>
<organism evidence="1 2">
    <name type="scientific">Glarea lozoyensis (strain ATCC 74030 / MF5533)</name>
    <dbReference type="NCBI Taxonomy" id="1104152"/>
    <lineage>
        <taxon>Eukaryota</taxon>
        <taxon>Fungi</taxon>
        <taxon>Dikarya</taxon>
        <taxon>Ascomycota</taxon>
        <taxon>Pezizomycotina</taxon>
        <taxon>Leotiomycetes</taxon>
        <taxon>Helotiales</taxon>
        <taxon>Helotiaceae</taxon>
        <taxon>Glarea</taxon>
    </lineage>
</organism>
<proteinExistence type="predicted"/>
<sequence length="47" mass="5172">MSTVQDATDAEDSGVEHHVFWFCDVAIPPSYSVMIFVTEPLILNTSA</sequence>
<dbReference type="HOGENOM" id="CLU_3175491_0_0_1"/>
<dbReference type="InParanoid" id="H0EN64"/>
<accession>H0EN64</accession>
<evidence type="ECO:0000313" key="1">
    <source>
        <dbReference type="EMBL" id="EHK99984.1"/>
    </source>
</evidence>
<keyword evidence="2" id="KW-1185">Reference proteome</keyword>
<comment type="caution">
    <text evidence="1">The sequence shown here is derived from an EMBL/GenBank/DDBJ whole genome shotgun (WGS) entry which is preliminary data.</text>
</comment>
<dbReference type="AlphaFoldDB" id="H0EN64"/>
<protein>
    <submittedName>
        <fullName evidence="1">Uncharacterized protein</fullName>
    </submittedName>
</protein>
<dbReference type="Proteomes" id="UP000005446">
    <property type="component" value="Unassembled WGS sequence"/>
</dbReference>
<name>H0EN64_GLAL7</name>